<reference evidence="1 2" key="1">
    <citation type="journal article" date="2015" name="Stand. Genomic Sci.">
        <title>Genomic Encyclopedia of Bacterial and Archaeal Type Strains, Phase III: the genomes of soil and plant-associated and newly described type strains.</title>
        <authorList>
            <person name="Whitman W.B."/>
            <person name="Woyke T."/>
            <person name="Klenk H.P."/>
            <person name="Zhou Y."/>
            <person name="Lilburn T.G."/>
            <person name="Beck B.J."/>
            <person name="De Vos P."/>
            <person name="Vandamme P."/>
            <person name="Eisen J.A."/>
            <person name="Garrity G."/>
            <person name="Hugenholtz P."/>
            <person name="Kyrpides N.C."/>
        </authorList>
    </citation>
    <scope>NUCLEOTIDE SEQUENCE [LARGE SCALE GENOMIC DNA]</scope>
    <source>
        <strain evidence="1 2">DSM 64</strain>
    </source>
</reference>
<gene>
    <name evidence="1" type="ORF">ATF69_1620</name>
</gene>
<comment type="caution">
    <text evidence="1">The sequence shown here is derived from an EMBL/GenBank/DDBJ whole genome shotgun (WGS) entry which is preliminary data.</text>
</comment>
<evidence type="ECO:0000313" key="1">
    <source>
        <dbReference type="EMBL" id="TWG39748.1"/>
    </source>
</evidence>
<evidence type="ECO:0000313" key="2">
    <source>
        <dbReference type="Proteomes" id="UP000321485"/>
    </source>
</evidence>
<protein>
    <submittedName>
        <fullName evidence="1">Uncharacterized protein</fullName>
    </submittedName>
</protein>
<dbReference type="EMBL" id="VJWE01000011">
    <property type="protein sequence ID" value="TWG39748.1"/>
    <property type="molecule type" value="Genomic_DNA"/>
</dbReference>
<sequence>MYAIPLRSRTATGLAFQRWLVQRLAGLADTN</sequence>
<organism evidence="1 2">
    <name type="scientific">Acidovorax delafieldii</name>
    <name type="common">Pseudomonas delafieldii</name>
    <dbReference type="NCBI Taxonomy" id="47920"/>
    <lineage>
        <taxon>Bacteria</taxon>
        <taxon>Pseudomonadati</taxon>
        <taxon>Pseudomonadota</taxon>
        <taxon>Betaproteobacteria</taxon>
        <taxon>Burkholderiales</taxon>
        <taxon>Comamonadaceae</taxon>
        <taxon>Acidovorax</taxon>
    </lineage>
</organism>
<dbReference type="AlphaFoldDB" id="A0A561XUF8"/>
<accession>A0A561XUF8</accession>
<dbReference type="Proteomes" id="UP000321485">
    <property type="component" value="Unassembled WGS sequence"/>
</dbReference>
<name>A0A561XUF8_ACIDE</name>
<proteinExistence type="predicted"/>